<dbReference type="GO" id="GO:0050313">
    <property type="term" value="F:sulfur dioxygenase activity"/>
    <property type="evidence" value="ECO:0007669"/>
    <property type="project" value="InterPro"/>
</dbReference>
<name>A0A916YJ04_9BACT</name>
<dbReference type="Proteomes" id="UP000609064">
    <property type="component" value="Unassembled WGS sequence"/>
</dbReference>
<dbReference type="Pfam" id="PF00753">
    <property type="entry name" value="Lactamase_B"/>
    <property type="match status" value="1"/>
</dbReference>
<dbReference type="EMBL" id="BMKK01000002">
    <property type="protein sequence ID" value="GGD48037.1"/>
    <property type="molecule type" value="Genomic_DNA"/>
</dbReference>
<dbReference type="InterPro" id="IPR001763">
    <property type="entry name" value="Rhodanese-like_dom"/>
</dbReference>
<dbReference type="RefSeq" id="WP_188764945.1">
    <property type="nucleotide sequence ID" value="NZ_BMKK01000002.1"/>
</dbReference>
<keyword evidence="3" id="KW-1185">Reference proteome</keyword>
<reference evidence="2" key="2">
    <citation type="submission" date="2020-09" db="EMBL/GenBank/DDBJ databases">
        <authorList>
            <person name="Sun Q."/>
            <person name="Zhou Y."/>
        </authorList>
    </citation>
    <scope>NUCLEOTIDE SEQUENCE</scope>
    <source>
        <strain evidence="2">CGMCC 1.15958</strain>
    </source>
</reference>
<dbReference type="InterPro" id="IPR036866">
    <property type="entry name" value="RibonucZ/Hydroxyglut_hydro"/>
</dbReference>
<dbReference type="SMART" id="SM00450">
    <property type="entry name" value="RHOD"/>
    <property type="match status" value="1"/>
</dbReference>
<dbReference type="InterPro" id="IPR001279">
    <property type="entry name" value="Metallo-B-lactamas"/>
</dbReference>
<protein>
    <recommendedName>
        <fullName evidence="1">Rhodanese domain-containing protein</fullName>
    </recommendedName>
</protein>
<proteinExistence type="predicted"/>
<dbReference type="PANTHER" id="PTHR43084">
    <property type="entry name" value="PERSULFIDE DIOXYGENASE ETHE1"/>
    <property type="match status" value="1"/>
</dbReference>
<dbReference type="InterPro" id="IPR051682">
    <property type="entry name" value="Mito_Persulfide_Diox"/>
</dbReference>
<feature type="domain" description="Rhodanese" evidence="1">
    <location>
        <begin position="18"/>
        <end position="112"/>
    </location>
</feature>
<dbReference type="Pfam" id="PF00581">
    <property type="entry name" value="Rhodanese"/>
    <property type="match status" value="1"/>
</dbReference>
<dbReference type="AlphaFoldDB" id="A0A916YJ04"/>
<dbReference type="PANTHER" id="PTHR43084:SF7">
    <property type="entry name" value="BETA-LACTAMASE DOMAIN PROTEIN"/>
    <property type="match status" value="1"/>
</dbReference>
<dbReference type="Gene3D" id="3.40.250.10">
    <property type="entry name" value="Rhodanese-like domain"/>
    <property type="match status" value="1"/>
</dbReference>
<gene>
    <name evidence="2" type="ORF">GCM10011514_10040</name>
</gene>
<dbReference type="GO" id="GO:0006749">
    <property type="term" value="P:glutathione metabolic process"/>
    <property type="evidence" value="ECO:0007669"/>
    <property type="project" value="InterPro"/>
</dbReference>
<evidence type="ECO:0000313" key="2">
    <source>
        <dbReference type="EMBL" id="GGD48037.1"/>
    </source>
</evidence>
<evidence type="ECO:0000313" key="3">
    <source>
        <dbReference type="Proteomes" id="UP000609064"/>
    </source>
</evidence>
<dbReference type="PROSITE" id="PS50206">
    <property type="entry name" value="RHODANESE_3"/>
    <property type="match status" value="1"/>
</dbReference>
<dbReference type="CDD" id="cd07724">
    <property type="entry name" value="POD-like_MBL-fold"/>
    <property type="match status" value="1"/>
</dbReference>
<dbReference type="CDD" id="cd00158">
    <property type="entry name" value="RHOD"/>
    <property type="match status" value="1"/>
</dbReference>
<dbReference type="SUPFAM" id="SSF52821">
    <property type="entry name" value="Rhodanese/Cell cycle control phosphatase"/>
    <property type="match status" value="1"/>
</dbReference>
<accession>A0A916YJ04</accession>
<reference evidence="2" key="1">
    <citation type="journal article" date="2014" name="Int. J. Syst. Evol. Microbiol.">
        <title>Complete genome sequence of Corynebacterium casei LMG S-19264T (=DSM 44701T), isolated from a smear-ripened cheese.</title>
        <authorList>
            <consortium name="US DOE Joint Genome Institute (JGI-PGF)"/>
            <person name="Walter F."/>
            <person name="Albersmeier A."/>
            <person name="Kalinowski J."/>
            <person name="Ruckert C."/>
        </authorList>
    </citation>
    <scope>NUCLEOTIDE SEQUENCE</scope>
    <source>
        <strain evidence="2">CGMCC 1.15958</strain>
    </source>
</reference>
<dbReference type="InterPro" id="IPR036873">
    <property type="entry name" value="Rhodanese-like_dom_sf"/>
</dbReference>
<dbReference type="SUPFAM" id="SSF56281">
    <property type="entry name" value="Metallo-hydrolase/oxidoreductase"/>
    <property type="match status" value="1"/>
</dbReference>
<dbReference type="Gene3D" id="3.60.15.10">
    <property type="entry name" value="Ribonuclease Z/Hydroxyacylglutathione hydrolase-like"/>
    <property type="match status" value="1"/>
</dbReference>
<organism evidence="2 3">
    <name type="scientific">Emticicia aquatilis</name>
    <dbReference type="NCBI Taxonomy" id="1537369"/>
    <lineage>
        <taxon>Bacteria</taxon>
        <taxon>Pseudomonadati</taxon>
        <taxon>Bacteroidota</taxon>
        <taxon>Cytophagia</taxon>
        <taxon>Cytophagales</taxon>
        <taxon>Leadbetterellaceae</taxon>
        <taxon>Emticicia</taxon>
    </lineage>
</organism>
<dbReference type="InterPro" id="IPR044528">
    <property type="entry name" value="POD-like_MBL-fold"/>
</dbReference>
<evidence type="ECO:0000259" key="1">
    <source>
        <dbReference type="PROSITE" id="PS50206"/>
    </source>
</evidence>
<dbReference type="GO" id="GO:0070813">
    <property type="term" value="P:hydrogen sulfide metabolic process"/>
    <property type="evidence" value="ECO:0007669"/>
    <property type="project" value="TreeGrafter"/>
</dbReference>
<sequence>MEEIKTLNASALRNWLEIGQPVSVLDIRPITERAEWYIPNSIHFNAYEKLKNNDFEAFSGLHLDKSVPVVTYCGGGKMSLVAAKMLQMHGYNTYSLEGGLKAWSLAWNTATINFSNFEVIQFRRTGKGCLSYMVIANKEAMVVDASLDTNVYEQYLSANDAVLKFVIETHTHADHLSRSKELAEKNNAALFLPPNNNLRFKYQAIENDTVFKLGNISVSAISTTGHTLESMSFNIDNKVLLTGDTLFTNGVGRPDLKADTEGMKVKAKLLYQSLQKLLSLNNEIIVLPAHTSQPIAFDKLLIHSTLEKVKSIPLLQLNEEDFIETIIGRIPATPANYLAIVEKNLQGDFSDINPIDLEAGANRCAIS</sequence>
<comment type="caution">
    <text evidence="2">The sequence shown here is derived from an EMBL/GenBank/DDBJ whole genome shotgun (WGS) entry which is preliminary data.</text>
</comment>
<dbReference type="SMART" id="SM00849">
    <property type="entry name" value="Lactamase_B"/>
    <property type="match status" value="1"/>
</dbReference>